<name>A0A6I1FFX5_9BACI</name>
<proteinExistence type="predicted"/>
<protein>
    <recommendedName>
        <fullName evidence="1">Ferric siderophore reductase C-terminal domain-containing protein</fullName>
    </recommendedName>
</protein>
<evidence type="ECO:0000259" key="1">
    <source>
        <dbReference type="Pfam" id="PF11575"/>
    </source>
</evidence>
<gene>
    <name evidence="2" type="ORF">F9802_08385</name>
</gene>
<accession>A0A6I1FFX5</accession>
<dbReference type="Proteomes" id="UP000429595">
    <property type="component" value="Unassembled WGS sequence"/>
</dbReference>
<dbReference type="RefSeq" id="WP_152150887.1">
    <property type="nucleotide sequence ID" value="NZ_WEIO01000004.1"/>
</dbReference>
<keyword evidence="3" id="KW-1185">Reference proteome</keyword>
<evidence type="ECO:0000313" key="2">
    <source>
        <dbReference type="EMBL" id="KAB7707030.1"/>
    </source>
</evidence>
<feature type="domain" description="Ferric siderophore reductase C-terminal" evidence="1">
    <location>
        <begin position="214"/>
        <end position="236"/>
    </location>
</feature>
<reference evidence="2 3" key="1">
    <citation type="submission" date="2019-10" db="EMBL/GenBank/DDBJ databases">
        <title>Bacillus aerolatum sp. nov., isolated from bioaerosol of sport playgrounds.</title>
        <authorList>
            <person name="Chen P."/>
            <person name="Zhang G."/>
        </authorList>
    </citation>
    <scope>NUCLEOTIDE SEQUENCE [LARGE SCALE GENOMIC DNA]</scope>
    <source>
        <strain evidence="2 3">CX253</strain>
    </source>
</reference>
<comment type="caution">
    <text evidence="2">The sequence shown here is derived from an EMBL/GenBank/DDBJ whole genome shotgun (WGS) entry which is preliminary data.</text>
</comment>
<sequence>MWTTKEKQLLEERFRCLVDESLNGGDIKLSDLTDEEKLAAFLQKKADQICSDQPKVAGSIFMKRYAFLLVGVLASWSLFRKLPALQAEEAQLVDYEKNGNWQPKFSIGSELSVNDHPGEWLCHMGEVVDALRKTTKLANLIAWENVAIYIFWLYDTVAEEEAFAAVRNRAKADLDWLLADEQASLFGSYHANPLARYDRTKIEVEGRDEKIKVRKTCCFNYLLDKPGAKNCKTCPKVCVPVKRK</sequence>
<dbReference type="Pfam" id="PF11575">
    <property type="entry name" value="FhuF_C"/>
    <property type="match status" value="1"/>
</dbReference>
<organism evidence="2 3">
    <name type="scientific">Bacillus aerolatus</name>
    <dbReference type="NCBI Taxonomy" id="2653354"/>
    <lineage>
        <taxon>Bacteria</taxon>
        <taxon>Bacillati</taxon>
        <taxon>Bacillota</taxon>
        <taxon>Bacilli</taxon>
        <taxon>Bacillales</taxon>
        <taxon>Bacillaceae</taxon>
        <taxon>Bacillus</taxon>
    </lineage>
</organism>
<dbReference type="GO" id="GO:0051537">
    <property type="term" value="F:2 iron, 2 sulfur cluster binding"/>
    <property type="evidence" value="ECO:0007669"/>
    <property type="project" value="InterPro"/>
</dbReference>
<dbReference type="AlphaFoldDB" id="A0A6I1FFX5"/>
<evidence type="ECO:0000313" key="3">
    <source>
        <dbReference type="Proteomes" id="UP000429595"/>
    </source>
</evidence>
<dbReference type="EMBL" id="WEIO01000004">
    <property type="protein sequence ID" value="KAB7707030.1"/>
    <property type="molecule type" value="Genomic_DNA"/>
</dbReference>
<dbReference type="InterPro" id="IPR024726">
    <property type="entry name" value="FhuF_C"/>
</dbReference>